<dbReference type="AlphaFoldDB" id="A0A059FFT5"/>
<reference evidence="1 2" key="1">
    <citation type="journal article" date="2014" name="Antonie Van Leeuwenhoek">
        <title>Hyphomonas beringensis sp. nov. and Hyphomonas chukchiensis sp. nov., isolated from surface seawater of the Bering Sea and Chukchi Sea.</title>
        <authorList>
            <person name="Li C."/>
            <person name="Lai Q."/>
            <person name="Li G."/>
            <person name="Dong C."/>
            <person name="Wang J."/>
            <person name="Liao Y."/>
            <person name="Shao Z."/>
        </authorList>
    </citation>
    <scope>NUCLEOTIDE SEQUENCE [LARGE SCALE GENOMIC DNA]</scope>
    <source>
        <strain evidence="1 2">MHS-2</strain>
    </source>
</reference>
<comment type="caution">
    <text evidence="1">The sequence shown here is derived from an EMBL/GenBank/DDBJ whole genome shotgun (WGS) entry which is preliminary data.</text>
</comment>
<organism evidence="1 2">
    <name type="scientific">Hyphomonas johnsonii MHS-2</name>
    <dbReference type="NCBI Taxonomy" id="1280950"/>
    <lineage>
        <taxon>Bacteria</taxon>
        <taxon>Pseudomonadati</taxon>
        <taxon>Pseudomonadota</taxon>
        <taxon>Alphaproteobacteria</taxon>
        <taxon>Hyphomonadales</taxon>
        <taxon>Hyphomonadaceae</taxon>
        <taxon>Hyphomonas</taxon>
    </lineage>
</organism>
<dbReference type="EMBL" id="ARYK01000008">
    <property type="protein sequence ID" value="KCZ89411.1"/>
    <property type="molecule type" value="Genomic_DNA"/>
</dbReference>
<keyword evidence="2" id="KW-1185">Reference proteome</keyword>
<protein>
    <recommendedName>
        <fullName evidence="3">YbjN domain-containing protein</fullName>
    </recommendedName>
</protein>
<accession>A0A059FFT5</accession>
<evidence type="ECO:0000313" key="1">
    <source>
        <dbReference type="EMBL" id="KCZ89411.1"/>
    </source>
</evidence>
<dbReference type="Proteomes" id="UP000025171">
    <property type="component" value="Unassembled WGS sequence"/>
</dbReference>
<name>A0A059FFT5_9PROT</name>
<evidence type="ECO:0008006" key="3">
    <source>
        <dbReference type="Google" id="ProtNLM"/>
    </source>
</evidence>
<dbReference type="STRING" id="1280950.HJO_14372"/>
<evidence type="ECO:0000313" key="2">
    <source>
        <dbReference type="Proteomes" id="UP000025171"/>
    </source>
</evidence>
<sequence>MPQAAPPTVRAPDMLVGTVSLGDLQLLLDDMAAQLNSSGANERGAPFVFATSESGMSFGIYTACADEEALDCRGVEFLAVFETDAPAETVNQLDSDYAAVSIYRSGPTTLNISRYVILDHGVTWANLLENAAVFEVLCERVGETLSEQAQKQLAEHAGPVPR</sequence>
<proteinExistence type="predicted"/>
<dbReference type="PATRIC" id="fig|1280950.3.peg.2887"/>
<gene>
    <name evidence="1" type="ORF">HJO_14372</name>
</gene>